<protein>
    <recommendedName>
        <fullName evidence="3">Juvenile hormone acid methyltransferase</fullName>
    </recommendedName>
</protein>
<dbReference type="Gene3D" id="3.40.50.150">
    <property type="entry name" value="Vaccinia Virus protein VP39"/>
    <property type="match status" value="1"/>
</dbReference>
<name>A0AAQ4D1V7_AMBAM</name>
<reference evidence="1 2" key="1">
    <citation type="journal article" date="2023" name="Arcadia Sci">
        <title>De novo assembly of a long-read Amblyomma americanum tick genome.</title>
        <authorList>
            <person name="Chou S."/>
            <person name="Poskanzer K.E."/>
            <person name="Rollins M."/>
            <person name="Thuy-Boun P.S."/>
        </authorList>
    </citation>
    <scope>NUCLEOTIDE SEQUENCE [LARGE SCALE GENOMIC DNA]</scope>
    <source>
        <strain evidence="1">F_SG_1</strain>
        <tissue evidence="1">Salivary glands</tissue>
    </source>
</reference>
<accession>A0AAQ4D1V7</accession>
<proteinExistence type="predicted"/>
<sequence length="239" mass="27332">MLKFARENRSDPKIEYQGLDVLADEAVARFVRAEGRFQRVYSFLVLHWIADHRHALRNIEALTAPAGECFLVFSNNLAVFDVFTAMMRSARWSKYSDVYATRNAPILMRSWCTALLTHLHCLNGLFSVGQVLLRVLPETRDMEDVISLRSHLVSVVRATSLLPLACEVFRLTGDMGLSKERALDFFCLVNPVYPSLDDGERAELRSFTDDVMRDFTRRRSGRAIGEHQLLVIHACKPRE</sequence>
<dbReference type="SUPFAM" id="SSF53335">
    <property type="entry name" value="S-adenosyl-L-methionine-dependent methyltransferases"/>
    <property type="match status" value="1"/>
</dbReference>
<organism evidence="1 2">
    <name type="scientific">Amblyomma americanum</name>
    <name type="common">Lone star tick</name>
    <dbReference type="NCBI Taxonomy" id="6943"/>
    <lineage>
        <taxon>Eukaryota</taxon>
        <taxon>Metazoa</taxon>
        <taxon>Ecdysozoa</taxon>
        <taxon>Arthropoda</taxon>
        <taxon>Chelicerata</taxon>
        <taxon>Arachnida</taxon>
        <taxon>Acari</taxon>
        <taxon>Parasitiformes</taxon>
        <taxon>Ixodida</taxon>
        <taxon>Ixodoidea</taxon>
        <taxon>Ixodidae</taxon>
        <taxon>Amblyomminae</taxon>
        <taxon>Amblyomma</taxon>
    </lineage>
</organism>
<dbReference type="EMBL" id="JARKHS020036238">
    <property type="protein sequence ID" value="KAK8756447.1"/>
    <property type="molecule type" value="Genomic_DNA"/>
</dbReference>
<keyword evidence="2" id="KW-1185">Reference proteome</keyword>
<dbReference type="AlphaFoldDB" id="A0AAQ4D1V7"/>
<comment type="caution">
    <text evidence="1">The sequence shown here is derived from an EMBL/GenBank/DDBJ whole genome shotgun (WGS) entry which is preliminary data.</text>
</comment>
<dbReference type="Proteomes" id="UP001321473">
    <property type="component" value="Unassembled WGS sequence"/>
</dbReference>
<dbReference type="InterPro" id="IPR029063">
    <property type="entry name" value="SAM-dependent_MTases_sf"/>
</dbReference>
<evidence type="ECO:0008006" key="3">
    <source>
        <dbReference type="Google" id="ProtNLM"/>
    </source>
</evidence>
<evidence type="ECO:0000313" key="1">
    <source>
        <dbReference type="EMBL" id="KAK8756447.1"/>
    </source>
</evidence>
<evidence type="ECO:0000313" key="2">
    <source>
        <dbReference type="Proteomes" id="UP001321473"/>
    </source>
</evidence>
<gene>
    <name evidence="1" type="ORF">V5799_000851</name>
</gene>